<feature type="region of interest" description="Disordered" evidence="1">
    <location>
        <begin position="1"/>
        <end position="29"/>
    </location>
</feature>
<dbReference type="Proteomes" id="UP001204000">
    <property type="component" value="Unassembled WGS sequence"/>
</dbReference>
<reference evidence="2" key="1">
    <citation type="submission" date="2022-05" db="EMBL/GenBank/DDBJ databases">
        <title>Corynebacterium sp. TA-R-1 sp. nov., isolated from human feces.</title>
        <authorList>
            <person name="Shamsuzzaman M."/>
            <person name="Dahal R.H."/>
        </authorList>
    </citation>
    <scope>NUCLEOTIDE SEQUENCE</scope>
    <source>
        <strain evidence="2">TA-R-1</strain>
    </source>
</reference>
<proteinExistence type="predicted"/>
<accession>A0ABT1G1S2</accession>
<evidence type="ECO:0000313" key="2">
    <source>
        <dbReference type="EMBL" id="MCP1387976.1"/>
    </source>
</evidence>
<evidence type="ECO:0000313" key="3">
    <source>
        <dbReference type="Proteomes" id="UP001204000"/>
    </source>
</evidence>
<dbReference type="EMBL" id="JAMFTQ010000007">
    <property type="protein sequence ID" value="MCP1387976.1"/>
    <property type="molecule type" value="Genomic_DNA"/>
</dbReference>
<evidence type="ECO:0000256" key="1">
    <source>
        <dbReference type="SAM" id="MobiDB-lite"/>
    </source>
</evidence>
<gene>
    <name evidence="2" type="ORF">M5J20_07205</name>
</gene>
<dbReference type="InterPro" id="IPR038555">
    <property type="entry name" value="Zincin_1_sf"/>
</dbReference>
<dbReference type="Gene3D" id="3.30.2010.20">
    <property type="match status" value="1"/>
</dbReference>
<sequence>MTTSGAAGGPLHLRPGRDRHGRGARGPLLPVGVPRYRTRSMAFDQLVLETYAPLHNAYFDQLSGVDLAVDTIPRMRLRADSAVLPDEIVADGPIPLGRVLEAGVDRSGNPTRARFVVFRRPVEQRAHTVEERSELITWILTALVAYYLNLDPRDVDPDFPW</sequence>
<organism evidence="2 3">
    <name type="scientific">Corynebacterium stercoris</name>
    <dbReference type="NCBI Taxonomy" id="2943490"/>
    <lineage>
        <taxon>Bacteria</taxon>
        <taxon>Bacillati</taxon>
        <taxon>Actinomycetota</taxon>
        <taxon>Actinomycetes</taxon>
        <taxon>Mycobacteriales</taxon>
        <taxon>Corynebacteriaceae</taxon>
        <taxon>Corynebacterium</taxon>
    </lineage>
</organism>
<dbReference type="RefSeq" id="WP_253577986.1">
    <property type="nucleotide sequence ID" value="NZ_JAMFTQ010000007.1"/>
</dbReference>
<keyword evidence="3" id="KW-1185">Reference proteome</keyword>
<dbReference type="CDD" id="cd12954">
    <property type="entry name" value="MMP_TTHA0227_like_1"/>
    <property type="match status" value="1"/>
</dbReference>
<protein>
    <submittedName>
        <fullName evidence="2">Metallopeptidase family protein</fullName>
    </submittedName>
</protein>
<dbReference type="SUPFAM" id="SSF55486">
    <property type="entry name" value="Metalloproteases ('zincins'), catalytic domain"/>
    <property type="match status" value="1"/>
</dbReference>
<name>A0ABT1G1S2_9CORY</name>
<comment type="caution">
    <text evidence="2">The sequence shown here is derived from an EMBL/GenBank/DDBJ whole genome shotgun (WGS) entry which is preliminary data.</text>
</comment>